<sequence>MALRCGLAALTAVRHGQSTANVLFAEAGKTGSTDVLLEGGDAQVPLSGLGRQQARAAGRWLAALSPADSPELVLCSPYQRALETWDRMLTAARETGYTPPPALVDERLRDREMGIFELLPPAAIGAQAPHEAARRERTGEWYYRPTGGESLADVTVRTRDFLRDLHDSATGRRVMVIAHDAVVVAIRHALAGLGSPAPDAPPVPNASISRWAGDGTHLHLTDFGTITHLEELSPP</sequence>
<dbReference type="InterPro" id="IPR050275">
    <property type="entry name" value="PGM_Phosphatase"/>
</dbReference>
<comment type="caution">
    <text evidence="1">The sequence shown here is derived from an EMBL/GenBank/DDBJ whole genome shotgun (WGS) entry which is preliminary data.</text>
</comment>
<dbReference type="Proteomes" id="UP001595990">
    <property type="component" value="Unassembled WGS sequence"/>
</dbReference>
<dbReference type="InterPro" id="IPR013078">
    <property type="entry name" value="His_Pase_superF_clade-1"/>
</dbReference>
<dbReference type="PANTHER" id="PTHR48100:SF1">
    <property type="entry name" value="HISTIDINE PHOSPHATASE FAMILY PROTEIN-RELATED"/>
    <property type="match status" value="1"/>
</dbReference>
<protein>
    <submittedName>
        <fullName evidence="1">Histidine phosphatase family protein</fullName>
    </submittedName>
</protein>
<dbReference type="InterPro" id="IPR029033">
    <property type="entry name" value="His_PPase_superfam"/>
</dbReference>
<dbReference type="SMART" id="SM00855">
    <property type="entry name" value="PGAM"/>
    <property type="match status" value="1"/>
</dbReference>
<dbReference type="Gene3D" id="3.40.50.1240">
    <property type="entry name" value="Phosphoglycerate mutase-like"/>
    <property type="match status" value="1"/>
</dbReference>
<evidence type="ECO:0000313" key="1">
    <source>
        <dbReference type="EMBL" id="MFC4516756.1"/>
    </source>
</evidence>
<gene>
    <name evidence="1" type="ORF">ACFPEN_28025</name>
</gene>
<dbReference type="Pfam" id="PF00300">
    <property type="entry name" value="His_Phos_1"/>
    <property type="match status" value="1"/>
</dbReference>
<keyword evidence="2" id="KW-1185">Reference proteome</keyword>
<proteinExistence type="predicted"/>
<accession>A0ABV9BRM1</accession>
<reference evidence="2" key="1">
    <citation type="journal article" date="2019" name="Int. J. Syst. Evol. Microbiol.">
        <title>The Global Catalogue of Microorganisms (GCM) 10K type strain sequencing project: providing services to taxonomists for standard genome sequencing and annotation.</title>
        <authorList>
            <consortium name="The Broad Institute Genomics Platform"/>
            <consortium name="The Broad Institute Genome Sequencing Center for Infectious Disease"/>
            <person name="Wu L."/>
            <person name="Ma J."/>
        </authorList>
    </citation>
    <scope>NUCLEOTIDE SEQUENCE [LARGE SCALE GENOMIC DNA]</scope>
    <source>
        <strain evidence="2">CECT 8064</strain>
    </source>
</reference>
<dbReference type="SUPFAM" id="SSF53254">
    <property type="entry name" value="Phosphoglycerate mutase-like"/>
    <property type="match status" value="1"/>
</dbReference>
<evidence type="ECO:0000313" key="2">
    <source>
        <dbReference type="Proteomes" id="UP001595990"/>
    </source>
</evidence>
<dbReference type="RefSeq" id="WP_397614758.1">
    <property type="nucleotide sequence ID" value="NZ_JBHSFS010000015.1"/>
</dbReference>
<name>A0ABV9BRM1_9ACTN</name>
<organism evidence="1 2">
    <name type="scientific">Streptomyces ehimensis</name>
    <dbReference type="NCBI Taxonomy" id="68195"/>
    <lineage>
        <taxon>Bacteria</taxon>
        <taxon>Bacillati</taxon>
        <taxon>Actinomycetota</taxon>
        <taxon>Actinomycetes</taxon>
        <taxon>Kitasatosporales</taxon>
        <taxon>Streptomycetaceae</taxon>
        <taxon>Streptomyces</taxon>
    </lineage>
</organism>
<dbReference type="PANTHER" id="PTHR48100">
    <property type="entry name" value="BROAD-SPECIFICITY PHOSPHATASE YOR283W-RELATED"/>
    <property type="match status" value="1"/>
</dbReference>
<dbReference type="EMBL" id="JBHSFS010000015">
    <property type="protein sequence ID" value="MFC4516756.1"/>
    <property type="molecule type" value="Genomic_DNA"/>
</dbReference>
<dbReference type="CDD" id="cd07067">
    <property type="entry name" value="HP_PGM_like"/>
    <property type="match status" value="1"/>
</dbReference>